<evidence type="ECO:0000256" key="2">
    <source>
        <dbReference type="ARBA" id="ARBA00023015"/>
    </source>
</evidence>
<keyword evidence="3" id="KW-0238">DNA-binding</keyword>
<dbReference type="InterPro" id="IPR036390">
    <property type="entry name" value="WH_DNA-bd_sf"/>
</dbReference>
<dbReference type="GO" id="GO:0003677">
    <property type="term" value="F:DNA binding"/>
    <property type="evidence" value="ECO:0007669"/>
    <property type="project" value="UniProtKB-KW"/>
</dbReference>
<evidence type="ECO:0000313" key="6">
    <source>
        <dbReference type="EMBL" id="KUN27712.1"/>
    </source>
</evidence>
<dbReference type="InterPro" id="IPR005119">
    <property type="entry name" value="LysR_subst-bd"/>
</dbReference>
<evidence type="ECO:0000313" key="7">
    <source>
        <dbReference type="Proteomes" id="UP000053398"/>
    </source>
</evidence>
<evidence type="ECO:0000256" key="3">
    <source>
        <dbReference type="ARBA" id="ARBA00023125"/>
    </source>
</evidence>
<name>A0A101QD25_STRCK</name>
<dbReference type="FunFam" id="1.10.10.10:FF:000001">
    <property type="entry name" value="LysR family transcriptional regulator"/>
    <property type="match status" value="1"/>
</dbReference>
<dbReference type="GO" id="GO:0003700">
    <property type="term" value="F:DNA-binding transcription factor activity"/>
    <property type="evidence" value="ECO:0007669"/>
    <property type="project" value="InterPro"/>
</dbReference>
<keyword evidence="4" id="KW-0804">Transcription</keyword>
<dbReference type="Proteomes" id="UP000053398">
    <property type="component" value="Unassembled WGS sequence"/>
</dbReference>
<feature type="domain" description="HTH lysR-type" evidence="5">
    <location>
        <begin position="1"/>
        <end position="58"/>
    </location>
</feature>
<dbReference type="SUPFAM" id="SSF53850">
    <property type="entry name" value="Periplasmic binding protein-like II"/>
    <property type="match status" value="1"/>
</dbReference>
<organism evidence="6 7">
    <name type="scientific">Streptomyces corchorusii</name>
    <name type="common">Streptomyces chibaensis</name>
    <dbReference type="NCBI Taxonomy" id="1903"/>
    <lineage>
        <taxon>Bacteria</taxon>
        <taxon>Bacillati</taxon>
        <taxon>Actinomycetota</taxon>
        <taxon>Actinomycetes</taxon>
        <taxon>Kitasatosporales</taxon>
        <taxon>Streptomycetaceae</taxon>
        <taxon>Streptomyces</taxon>
    </lineage>
</organism>
<dbReference type="InterPro" id="IPR000847">
    <property type="entry name" value="LysR_HTH_N"/>
</dbReference>
<comment type="similarity">
    <text evidence="1">Belongs to the LysR transcriptional regulatory family.</text>
</comment>
<sequence>MDLRQLRYFLAVAEERHFGRAAERLRMAQPPLSQAIRQLEGELGVALFHRTTRRVDLTEAGRAYLDRVRAILAEVDQAADHARRVAAGSVGHLTLGCVGSATYSLLPTLSRHLAAELPGIDFSFRGEMLAPDQVEALRSGAIDVALLRPPAADPSLAVHTLRRDRLVVALPAEHPLAAKTRVRAADLAGLDMIMHSADRRSVMHDVVLGVLREAGIEPRIRHEVGETSTLITLVAGGLGVAVAPEPVTALALDGVVYRPLVRPAASIELAVAHRADRDEPHLARAVEVIRRLI</sequence>
<dbReference type="Gene3D" id="3.40.190.10">
    <property type="entry name" value="Periplasmic binding protein-like II"/>
    <property type="match status" value="2"/>
</dbReference>
<dbReference type="InterPro" id="IPR036388">
    <property type="entry name" value="WH-like_DNA-bd_sf"/>
</dbReference>
<dbReference type="EMBL" id="LMWP01000016">
    <property type="protein sequence ID" value="KUN27712.1"/>
    <property type="molecule type" value="Genomic_DNA"/>
</dbReference>
<dbReference type="PANTHER" id="PTHR30346">
    <property type="entry name" value="TRANSCRIPTIONAL DUAL REGULATOR HCAR-RELATED"/>
    <property type="match status" value="1"/>
</dbReference>
<dbReference type="Pfam" id="PF00126">
    <property type="entry name" value="HTH_1"/>
    <property type="match status" value="1"/>
</dbReference>
<dbReference type="GO" id="GO:0032993">
    <property type="term" value="C:protein-DNA complex"/>
    <property type="evidence" value="ECO:0007669"/>
    <property type="project" value="TreeGrafter"/>
</dbReference>
<reference evidence="6 7" key="1">
    <citation type="submission" date="2015-10" db="EMBL/GenBank/DDBJ databases">
        <title>Draft genome sequence of Streptomyces corchorusii DSM 40340, type strain for the species Streptomyces corchorusii.</title>
        <authorList>
            <person name="Ruckert C."/>
            <person name="Winkler A."/>
            <person name="Kalinowski J."/>
            <person name="Kampfer P."/>
            <person name="Glaeser S."/>
        </authorList>
    </citation>
    <scope>NUCLEOTIDE SEQUENCE [LARGE SCALE GENOMIC DNA]</scope>
    <source>
        <strain evidence="6 7">DSM 40340</strain>
    </source>
</reference>
<evidence type="ECO:0000256" key="4">
    <source>
        <dbReference type="ARBA" id="ARBA00023163"/>
    </source>
</evidence>
<dbReference type="PANTHER" id="PTHR30346:SF0">
    <property type="entry name" value="HCA OPERON TRANSCRIPTIONAL ACTIVATOR HCAR"/>
    <property type="match status" value="1"/>
</dbReference>
<proteinExistence type="inferred from homology"/>
<gene>
    <name evidence="6" type="ORF">AQJ11_13875</name>
</gene>
<protein>
    <submittedName>
        <fullName evidence="6">LysR family transcriptional regulator</fullName>
    </submittedName>
</protein>
<dbReference type="PROSITE" id="PS50931">
    <property type="entry name" value="HTH_LYSR"/>
    <property type="match status" value="1"/>
</dbReference>
<accession>A0A101QD25</accession>
<evidence type="ECO:0000256" key="1">
    <source>
        <dbReference type="ARBA" id="ARBA00009437"/>
    </source>
</evidence>
<dbReference type="Pfam" id="PF03466">
    <property type="entry name" value="LysR_substrate"/>
    <property type="match status" value="1"/>
</dbReference>
<dbReference type="AlphaFoldDB" id="A0A101QD25"/>
<dbReference type="Gene3D" id="1.10.10.10">
    <property type="entry name" value="Winged helix-like DNA-binding domain superfamily/Winged helix DNA-binding domain"/>
    <property type="match status" value="1"/>
</dbReference>
<dbReference type="CDD" id="cd08414">
    <property type="entry name" value="PBP2_LTTR_aromatics_like"/>
    <property type="match status" value="1"/>
</dbReference>
<dbReference type="SUPFAM" id="SSF46785">
    <property type="entry name" value="Winged helix' DNA-binding domain"/>
    <property type="match status" value="1"/>
</dbReference>
<evidence type="ECO:0000259" key="5">
    <source>
        <dbReference type="PROSITE" id="PS50931"/>
    </source>
</evidence>
<comment type="caution">
    <text evidence="6">The sequence shown here is derived from an EMBL/GenBank/DDBJ whole genome shotgun (WGS) entry which is preliminary data.</text>
</comment>
<keyword evidence="2" id="KW-0805">Transcription regulation</keyword>
<dbReference type="RefSeq" id="WP_059263237.1">
    <property type="nucleotide sequence ID" value="NZ_KQ948355.1"/>
</dbReference>
<keyword evidence="7" id="KW-1185">Reference proteome</keyword>
<dbReference type="PRINTS" id="PR00039">
    <property type="entry name" value="HTHLYSR"/>
</dbReference>